<sequence length="230" mass="25462">MNRADILAVGAHPDDVEIGMGGTLAKHVEKGAKVALCSLTKGELSSNGTVEERQQEAREAAEVLGVQRYQLEFSDRSLHTEGEDFTELVALIRAVKPKVVFAPMPDRHPDHGMCGKIVKEAVFNAKIKKYQAFHTEAHKADALHFYMINGIQEADFYVDISAYIEKKIKALSCYKSQFEKREGTIETPLTNGYVEGVRAREYVFGKQAGVGYAEAFIKDSPLLIDNLLGV</sequence>
<dbReference type="EMBL" id="JBHSOZ010000010">
    <property type="protein sequence ID" value="MFC5714247.1"/>
    <property type="molecule type" value="Genomic_DNA"/>
</dbReference>
<name>A0ABW0YU12_9BACI</name>
<accession>A0ABW0YU12</accession>
<protein>
    <submittedName>
        <fullName evidence="2">Bacillithiol biosynthesis deacetylase BshB1</fullName>
    </submittedName>
</protein>
<evidence type="ECO:0000313" key="2">
    <source>
        <dbReference type="EMBL" id="MFC5714247.1"/>
    </source>
</evidence>
<dbReference type="Proteomes" id="UP001596142">
    <property type="component" value="Unassembled WGS sequence"/>
</dbReference>
<comment type="caution">
    <text evidence="2">The sequence shown here is derived from an EMBL/GenBank/DDBJ whole genome shotgun (WGS) entry which is preliminary data.</text>
</comment>
<dbReference type="PANTHER" id="PTHR12993">
    <property type="entry name" value="N-ACETYLGLUCOSAMINYL-PHOSPHATIDYLINOSITOL DE-N-ACETYLASE-RELATED"/>
    <property type="match status" value="1"/>
</dbReference>
<dbReference type="SUPFAM" id="SSF102588">
    <property type="entry name" value="LmbE-like"/>
    <property type="match status" value="1"/>
</dbReference>
<dbReference type="NCBIfam" id="TIGR04001">
    <property type="entry name" value="thiol_BshB1"/>
    <property type="match status" value="1"/>
</dbReference>
<proteinExistence type="predicted"/>
<evidence type="ECO:0000256" key="1">
    <source>
        <dbReference type="ARBA" id="ARBA00001947"/>
    </source>
</evidence>
<dbReference type="InterPro" id="IPR024078">
    <property type="entry name" value="LmbE-like_dom_sf"/>
</dbReference>
<dbReference type="InterPro" id="IPR003737">
    <property type="entry name" value="GlcNAc_PI_deacetylase-related"/>
</dbReference>
<dbReference type="Gene3D" id="3.40.50.10320">
    <property type="entry name" value="LmbE-like"/>
    <property type="match status" value="1"/>
</dbReference>
<dbReference type="PANTHER" id="PTHR12993:SF30">
    <property type="entry name" value="N-ACETYL-ALPHA-D-GLUCOSAMINYL L-MALATE DEACETYLASE 1"/>
    <property type="match status" value="1"/>
</dbReference>
<dbReference type="InterPro" id="IPR023842">
    <property type="entry name" value="Bacillithiol_biosynth_BshB1"/>
</dbReference>
<organism evidence="2 3">
    <name type="scientific">Thalassorhabdus alkalitolerans</name>
    <dbReference type="NCBI Taxonomy" id="2282697"/>
    <lineage>
        <taxon>Bacteria</taxon>
        <taxon>Bacillati</taxon>
        <taxon>Bacillota</taxon>
        <taxon>Bacilli</taxon>
        <taxon>Bacillales</taxon>
        <taxon>Bacillaceae</taxon>
        <taxon>Thalassorhabdus</taxon>
    </lineage>
</organism>
<dbReference type="Pfam" id="PF02585">
    <property type="entry name" value="PIG-L"/>
    <property type="match status" value="1"/>
</dbReference>
<keyword evidence="3" id="KW-1185">Reference proteome</keyword>
<reference evidence="3" key="1">
    <citation type="journal article" date="2019" name="Int. J. Syst. Evol. Microbiol.">
        <title>The Global Catalogue of Microorganisms (GCM) 10K type strain sequencing project: providing services to taxonomists for standard genome sequencing and annotation.</title>
        <authorList>
            <consortium name="The Broad Institute Genomics Platform"/>
            <consortium name="The Broad Institute Genome Sequencing Center for Infectious Disease"/>
            <person name="Wu L."/>
            <person name="Ma J."/>
        </authorList>
    </citation>
    <scope>NUCLEOTIDE SEQUENCE [LARGE SCALE GENOMIC DNA]</scope>
    <source>
        <strain evidence="3">CECT 7184</strain>
    </source>
</reference>
<comment type="cofactor">
    <cofactor evidence="1">
        <name>Zn(2+)</name>
        <dbReference type="ChEBI" id="CHEBI:29105"/>
    </cofactor>
</comment>
<evidence type="ECO:0000313" key="3">
    <source>
        <dbReference type="Proteomes" id="UP001596142"/>
    </source>
</evidence>
<gene>
    <name evidence="2" type="primary">bshB1</name>
    <name evidence="2" type="ORF">ACFPU1_15965</name>
</gene>
<dbReference type="RefSeq" id="WP_385942866.1">
    <property type="nucleotide sequence ID" value="NZ_JBHSOZ010000010.1"/>
</dbReference>